<reference evidence="1 2" key="1">
    <citation type="submission" date="2019-05" db="EMBL/GenBank/DDBJ databases">
        <title>Another draft genome of Portunus trituberculatus and its Hox gene families provides insights of decapod evolution.</title>
        <authorList>
            <person name="Jeong J.-H."/>
            <person name="Song I."/>
            <person name="Kim S."/>
            <person name="Choi T."/>
            <person name="Kim D."/>
            <person name="Ryu S."/>
            <person name="Kim W."/>
        </authorList>
    </citation>
    <scope>NUCLEOTIDE SEQUENCE [LARGE SCALE GENOMIC DNA]</scope>
    <source>
        <tissue evidence="1">Muscle</tissue>
    </source>
</reference>
<proteinExistence type="predicted"/>
<dbReference type="EMBL" id="VSRR010025041">
    <property type="protein sequence ID" value="MPC66633.1"/>
    <property type="molecule type" value="Genomic_DNA"/>
</dbReference>
<accession>A0A5B7H928</accession>
<keyword evidence="2" id="KW-1185">Reference proteome</keyword>
<protein>
    <submittedName>
        <fullName evidence="1">Uncharacterized protein</fullName>
    </submittedName>
</protein>
<evidence type="ECO:0000313" key="2">
    <source>
        <dbReference type="Proteomes" id="UP000324222"/>
    </source>
</evidence>
<gene>
    <name evidence="1" type="ORF">E2C01_060783</name>
</gene>
<evidence type="ECO:0000313" key="1">
    <source>
        <dbReference type="EMBL" id="MPC66633.1"/>
    </source>
</evidence>
<comment type="caution">
    <text evidence="1">The sequence shown here is derived from an EMBL/GenBank/DDBJ whole genome shotgun (WGS) entry which is preliminary data.</text>
</comment>
<name>A0A5B7H928_PORTR</name>
<sequence>MDLLKIDSRTGSSGEPSQLNLGTGCTISSYLNFTSASRSLEKSYALRNIYQCTSISASLVTVSDHPSLPRNAAVACAAAIWRKGGKAVRIARGQKCPTIIFFFSL</sequence>
<dbReference type="Proteomes" id="UP000324222">
    <property type="component" value="Unassembled WGS sequence"/>
</dbReference>
<dbReference type="AlphaFoldDB" id="A0A5B7H928"/>
<organism evidence="1 2">
    <name type="scientific">Portunus trituberculatus</name>
    <name type="common">Swimming crab</name>
    <name type="synonym">Neptunus trituberculatus</name>
    <dbReference type="NCBI Taxonomy" id="210409"/>
    <lineage>
        <taxon>Eukaryota</taxon>
        <taxon>Metazoa</taxon>
        <taxon>Ecdysozoa</taxon>
        <taxon>Arthropoda</taxon>
        <taxon>Crustacea</taxon>
        <taxon>Multicrustacea</taxon>
        <taxon>Malacostraca</taxon>
        <taxon>Eumalacostraca</taxon>
        <taxon>Eucarida</taxon>
        <taxon>Decapoda</taxon>
        <taxon>Pleocyemata</taxon>
        <taxon>Brachyura</taxon>
        <taxon>Eubrachyura</taxon>
        <taxon>Portunoidea</taxon>
        <taxon>Portunidae</taxon>
        <taxon>Portuninae</taxon>
        <taxon>Portunus</taxon>
    </lineage>
</organism>